<dbReference type="InterPro" id="IPR006585">
    <property type="entry name" value="FTP1"/>
</dbReference>
<dbReference type="PANTHER" id="PTHR36973">
    <property type="entry name" value="SLL1456 PROTEIN-RELATED"/>
    <property type="match status" value="1"/>
</dbReference>
<keyword evidence="3" id="KW-1015">Disulfide bond</keyword>
<accession>A0ABT8Y5S6</accession>
<dbReference type="Pfam" id="PF00754">
    <property type="entry name" value="F5_F8_type_C"/>
    <property type="match status" value="1"/>
</dbReference>
<dbReference type="GO" id="GO:0008168">
    <property type="term" value="F:methyltransferase activity"/>
    <property type="evidence" value="ECO:0007669"/>
    <property type="project" value="UniProtKB-KW"/>
</dbReference>
<protein>
    <submittedName>
        <fullName evidence="5">FkbM family methyltransferase</fullName>
    </submittedName>
</protein>
<evidence type="ECO:0000259" key="4">
    <source>
        <dbReference type="PROSITE" id="PS50022"/>
    </source>
</evidence>
<reference evidence="5" key="1">
    <citation type="submission" date="2023-07" db="EMBL/GenBank/DDBJ databases">
        <authorList>
            <person name="Kim M."/>
        </authorList>
    </citation>
    <scope>NUCLEOTIDE SEQUENCE</scope>
    <source>
        <strain evidence="5">BIUV-7</strain>
    </source>
</reference>
<feature type="domain" description="F5/8 type C" evidence="4">
    <location>
        <begin position="191"/>
        <end position="358"/>
    </location>
</feature>
<dbReference type="InterPro" id="IPR000421">
    <property type="entry name" value="FA58C"/>
</dbReference>
<keyword evidence="5" id="KW-0489">Methyltransferase</keyword>
<keyword evidence="6" id="KW-1185">Reference proteome</keyword>
<organism evidence="5 6">
    <name type="scientific">Sphingomonas natans</name>
    <dbReference type="NCBI Taxonomy" id="3063330"/>
    <lineage>
        <taxon>Bacteria</taxon>
        <taxon>Pseudomonadati</taxon>
        <taxon>Pseudomonadota</taxon>
        <taxon>Alphaproteobacteria</taxon>
        <taxon>Sphingomonadales</taxon>
        <taxon>Sphingomonadaceae</taxon>
        <taxon>Sphingomonas</taxon>
    </lineage>
</organism>
<name>A0ABT8Y5S6_9SPHN</name>
<dbReference type="Gene3D" id="3.40.50.150">
    <property type="entry name" value="Vaccinia Virus protein VP39"/>
    <property type="match status" value="1"/>
</dbReference>
<sequence>MVALSSILADHGYRPRAVLHIGANTGAELEEYRSIGIGSGLLIEPVSRTFALLEEKIANFPGFVAEQALISDADDQELTIRISSNMGESSSILALGTHAQHFPGITVTDEETLISRRLDSLLIQRAEINRYDLWVVDVEGAELHVLRGAREALRAAKIIMIEIHDEATHEGAPHWSEIQSFLEPYGFKMKAMNITRYGFGDALFVHNSVSVRALGPSADDNLIDIGSKRPCSQSSLSIWSQSDDAARALTNEDEDFAFHTELEDNPWWCVDLEEVRAVSLIRIFNREGARERAFSLRVEISNDGQNWTNIHENNGWYFGGSATGPLDLNPKTEHFRYLRLSLPSRNYLHLQRVEIFGPRMVTAPER</sequence>
<dbReference type="Proteomes" id="UP001169764">
    <property type="component" value="Unassembled WGS sequence"/>
</dbReference>
<dbReference type="NCBIfam" id="TIGR01444">
    <property type="entry name" value="fkbM_fam"/>
    <property type="match status" value="1"/>
</dbReference>
<dbReference type="PROSITE" id="PS50022">
    <property type="entry name" value="FA58C_3"/>
    <property type="match status" value="1"/>
</dbReference>
<evidence type="ECO:0000313" key="6">
    <source>
        <dbReference type="Proteomes" id="UP001169764"/>
    </source>
</evidence>
<dbReference type="RefSeq" id="WP_303540306.1">
    <property type="nucleotide sequence ID" value="NZ_JAUOTP010000002.1"/>
</dbReference>
<evidence type="ECO:0000256" key="2">
    <source>
        <dbReference type="ARBA" id="ARBA00022837"/>
    </source>
</evidence>
<keyword evidence="2" id="KW-0106">Calcium</keyword>
<dbReference type="InterPro" id="IPR008979">
    <property type="entry name" value="Galactose-bd-like_sf"/>
</dbReference>
<keyword evidence="1" id="KW-0479">Metal-binding</keyword>
<dbReference type="SMART" id="SM00607">
    <property type="entry name" value="FTP"/>
    <property type="match status" value="1"/>
</dbReference>
<keyword evidence="5" id="KW-0808">Transferase</keyword>
<dbReference type="InterPro" id="IPR006342">
    <property type="entry name" value="FkbM_mtfrase"/>
</dbReference>
<evidence type="ECO:0000313" key="5">
    <source>
        <dbReference type="EMBL" id="MDO6413674.1"/>
    </source>
</evidence>
<dbReference type="InterPro" id="IPR029063">
    <property type="entry name" value="SAM-dependent_MTases_sf"/>
</dbReference>
<comment type="caution">
    <text evidence="5">The sequence shown here is derived from an EMBL/GenBank/DDBJ whole genome shotgun (WGS) entry which is preliminary data.</text>
</comment>
<dbReference type="Pfam" id="PF05050">
    <property type="entry name" value="Methyltransf_21"/>
    <property type="match status" value="1"/>
</dbReference>
<dbReference type="Gene3D" id="2.60.120.260">
    <property type="entry name" value="Galactose-binding domain-like"/>
    <property type="match status" value="1"/>
</dbReference>
<proteinExistence type="predicted"/>
<evidence type="ECO:0000256" key="3">
    <source>
        <dbReference type="ARBA" id="ARBA00023157"/>
    </source>
</evidence>
<dbReference type="InterPro" id="IPR053188">
    <property type="entry name" value="FkbM_Methyltransferase"/>
</dbReference>
<dbReference type="EMBL" id="JAUOTP010000002">
    <property type="protein sequence ID" value="MDO6413674.1"/>
    <property type="molecule type" value="Genomic_DNA"/>
</dbReference>
<gene>
    <name evidence="5" type="ORF">Q4F19_04695</name>
</gene>
<dbReference type="PANTHER" id="PTHR36973:SF4">
    <property type="entry name" value="NODULATION PROTEIN"/>
    <property type="match status" value="1"/>
</dbReference>
<dbReference type="SUPFAM" id="SSF53335">
    <property type="entry name" value="S-adenosyl-L-methionine-dependent methyltransferases"/>
    <property type="match status" value="1"/>
</dbReference>
<evidence type="ECO:0000256" key="1">
    <source>
        <dbReference type="ARBA" id="ARBA00022723"/>
    </source>
</evidence>
<dbReference type="GO" id="GO:0032259">
    <property type="term" value="P:methylation"/>
    <property type="evidence" value="ECO:0007669"/>
    <property type="project" value="UniProtKB-KW"/>
</dbReference>
<dbReference type="SUPFAM" id="SSF49785">
    <property type="entry name" value="Galactose-binding domain-like"/>
    <property type="match status" value="1"/>
</dbReference>